<dbReference type="FunFam" id="1.25.40.10:FF:000017">
    <property type="entry name" value="NADPH oxidase regulator NoxR"/>
    <property type="match status" value="1"/>
</dbReference>
<evidence type="ECO:0000256" key="2">
    <source>
        <dbReference type="ARBA" id="ARBA00008051"/>
    </source>
</evidence>
<feature type="region of interest" description="Disordered" evidence="8">
    <location>
        <begin position="343"/>
        <end position="387"/>
    </location>
</feature>
<dbReference type="InterPro" id="IPR019734">
    <property type="entry name" value="TPR_rpt"/>
</dbReference>
<dbReference type="Pfam" id="PF00564">
    <property type="entry name" value="PB1"/>
    <property type="match status" value="1"/>
</dbReference>
<comment type="similarity">
    <text evidence="2">Belongs to the NCF2/NOXA1 family.</text>
</comment>
<dbReference type="OrthoDB" id="9450131at2759"/>
<proteinExistence type="inferred from homology"/>
<dbReference type="STRING" id="1314781.A0A165BBV2"/>
<dbReference type="PROSITE" id="PS50005">
    <property type="entry name" value="TPR"/>
    <property type="match status" value="1"/>
</dbReference>
<dbReference type="SMART" id="SM00028">
    <property type="entry name" value="TPR"/>
    <property type="match status" value="3"/>
</dbReference>
<dbReference type="InterPro" id="IPR011990">
    <property type="entry name" value="TPR-like_helical_dom_sf"/>
</dbReference>
<evidence type="ECO:0000256" key="6">
    <source>
        <dbReference type="ARBA" id="ARBA00022803"/>
    </source>
</evidence>
<dbReference type="InterPro" id="IPR000270">
    <property type="entry name" value="PB1_dom"/>
</dbReference>
<dbReference type="InParanoid" id="A0A165BBV2"/>
<keyword evidence="6 7" id="KW-0802">TPR repeat</keyword>
<dbReference type="EMBL" id="KV426500">
    <property type="protein sequence ID" value="KZV80280.1"/>
    <property type="molecule type" value="Genomic_DNA"/>
</dbReference>
<dbReference type="PANTHER" id="PTHR15175">
    <property type="entry name" value="NEUTROPHIL CYTOSOLIC FACTOR 2, NEUTROPHIL NADPH OXIDASE FACTOR 2"/>
    <property type="match status" value="1"/>
</dbReference>
<dbReference type="PROSITE" id="PS51745">
    <property type="entry name" value="PB1"/>
    <property type="match status" value="1"/>
</dbReference>
<dbReference type="InterPro" id="IPR051864">
    <property type="entry name" value="NCF2_NOXA1"/>
</dbReference>
<dbReference type="AlphaFoldDB" id="A0A165BBV2"/>
<evidence type="ECO:0000256" key="8">
    <source>
        <dbReference type="SAM" id="MobiDB-lite"/>
    </source>
</evidence>
<keyword evidence="11" id="KW-1185">Reference proteome</keyword>
<keyword evidence="4" id="KW-0963">Cytoplasm</keyword>
<comment type="subcellular location">
    <subcellularLocation>
        <location evidence="1">Cytoplasm</location>
    </subcellularLocation>
</comment>
<dbReference type="SUPFAM" id="SSF54277">
    <property type="entry name" value="CAD &amp; PB1 domains"/>
    <property type="match status" value="1"/>
</dbReference>
<keyword evidence="3" id="KW-0728">SH3 domain</keyword>
<evidence type="ECO:0000256" key="4">
    <source>
        <dbReference type="ARBA" id="ARBA00022490"/>
    </source>
</evidence>
<dbReference type="PANTHER" id="PTHR15175:SF0">
    <property type="entry name" value="SH3 DOMAIN-CONTAINING PROTEIN C23A1.17"/>
    <property type="match status" value="1"/>
</dbReference>
<feature type="repeat" description="TPR" evidence="7">
    <location>
        <begin position="36"/>
        <end position="69"/>
    </location>
</feature>
<feature type="region of interest" description="Disordered" evidence="8">
    <location>
        <begin position="278"/>
        <end position="298"/>
    </location>
</feature>
<feature type="compositionally biased region" description="Polar residues" evidence="8">
    <location>
        <begin position="343"/>
        <end position="357"/>
    </location>
</feature>
<gene>
    <name evidence="10" type="ORF">EXIGLDRAFT_756355</name>
</gene>
<evidence type="ECO:0000256" key="7">
    <source>
        <dbReference type="PROSITE-ProRule" id="PRU00339"/>
    </source>
</evidence>
<dbReference type="Proteomes" id="UP000077266">
    <property type="component" value="Unassembled WGS sequence"/>
</dbReference>
<accession>A0A165BBV2</accession>
<evidence type="ECO:0000256" key="1">
    <source>
        <dbReference type="ARBA" id="ARBA00004496"/>
    </source>
</evidence>
<evidence type="ECO:0000259" key="9">
    <source>
        <dbReference type="PROSITE" id="PS51745"/>
    </source>
</evidence>
<evidence type="ECO:0000313" key="10">
    <source>
        <dbReference type="EMBL" id="KZV80280.1"/>
    </source>
</evidence>
<evidence type="ECO:0000313" key="11">
    <source>
        <dbReference type="Proteomes" id="UP000077266"/>
    </source>
</evidence>
<organism evidence="10 11">
    <name type="scientific">Exidia glandulosa HHB12029</name>
    <dbReference type="NCBI Taxonomy" id="1314781"/>
    <lineage>
        <taxon>Eukaryota</taxon>
        <taxon>Fungi</taxon>
        <taxon>Dikarya</taxon>
        <taxon>Basidiomycota</taxon>
        <taxon>Agaricomycotina</taxon>
        <taxon>Agaricomycetes</taxon>
        <taxon>Auriculariales</taxon>
        <taxon>Exidiaceae</taxon>
        <taxon>Exidia</taxon>
    </lineage>
</organism>
<dbReference type="GO" id="GO:0005737">
    <property type="term" value="C:cytoplasm"/>
    <property type="evidence" value="ECO:0007669"/>
    <property type="project" value="UniProtKB-SubCell"/>
</dbReference>
<name>A0A165BBV2_EXIGL</name>
<sequence length="497" mass="54209">MSLKAEIDTWVRALNAYDEQDYDTAISTFLTISDSARILTNIGLIYAVMGEHVKAVDSFNTAVTLDRYLAVAYFQCGVSNFLIGRLELALRDFDSAIENLRGNDCIKYSQLGLDFTLYAAELLFNRGLCQINLGFIEEGLEDLRLAVRAKAAPEHEVIDECLAAQGEGFTVFSIPIGVLFRPPQMKVKNLKQRDYLGTALLVATDDARNAFTGFHGTERLKRGEGPAGQRVQAPIVDDQRPAAALVDIPRPRDEWIPGQALTRSISAGGGSIARSTSTLRRNRSAGNPVAPAPPPPLARGMSIARGTFPMVRSPDAGRAPQLPLQSPPGPLAAIYDTYIDGSEQQTAASRAQPSSGLGLSRAPSLASGPVRRPTNARRTPVMRSRFTDTSYDDDEAYASAEDAGVTPTFIRIRVKMHWRDEVRGMAIPPDMPYAVFADRVKGKFGTATAPSMKFADEDGAKVSLIDEMDYDLAIETARESTKGREQDGRLEIWCSTD</sequence>
<dbReference type="InterPro" id="IPR053793">
    <property type="entry name" value="PB1-like"/>
</dbReference>
<evidence type="ECO:0000256" key="5">
    <source>
        <dbReference type="ARBA" id="ARBA00022737"/>
    </source>
</evidence>
<evidence type="ECO:0000256" key="3">
    <source>
        <dbReference type="ARBA" id="ARBA00022443"/>
    </source>
</evidence>
<reference evidence="10 11" key="1">
    <citation type="journal article" date="2016" name="Mol. Biol. Evol.">
        <title>Comparative Genomics of Early-Diverging Mushroom-Forming Fungi Provides Insights into the Origins of Lignocellulose Decay Capabilities.</title>
        <authorList>
            <person name="Nagy L.G."/>
            <person name="Riley R."/>
            <person name="Tritt A."/>
            <person name="Adam C."/>
            <person name="Daum C."/>
            <person name="Floudas D."/>
            <person name="Sun H."/>
            <person name="Yadav J.S."/>
            <person name="Pangilinan J."/>
            <person name="Larsson K.H."/>
            <person name="Matsuura K."/>
            <person name="Barry K."/>
            <person name="Labutti K."/>
            <person name="Kuo R."/>
            <person name="Ohm R.A."/>
            <person name="Bhattacharya S.S."/>
            <person name="Shirouzu T."/>
            <person name="Yoshinaga Y."/>
            <person name="Martin F.M."/>
            <person name="Grigoriev I.V."/>
            <person name="Hibbett D.S."/>
        </authorList>
    </citation>
    <scope>NUCLEOTIDE SEQUENCE [LARGE SCALE GENOMIC DNA]</scope>
    <source>
        <strain evidence="10 11">HHB12029</strain>
    </source>
</reference>
<dbReference type="Gene3D" id="1.25.40.10">
    <property type="entry name" value="Tetratricopeptide repeat domain"/>
    <property type="match status" value="1"/>
</dbReference>
<feature type="domain" description="PB1" evidence="9">
    <location>
        <begin position="411"/>
        <end position="488"/>
    </location>
</feature>
<dbReference type="Gene3D" id="3.10.20.90">
    <property type="entry name" value="Phosphatidylinositol 3-kinase Catalytic Subunit, Chain A, domain 1"/>
    <property type="match status" value="1"/>
</dbReference>
<keyword evidence="5" id="KW-0677">Repeat</keyword>
<protein>
    <recommendedName>
        <fullName evidence="9">PB1 domain-containing protein</fullName>
    </recommendedName>
</protein>
<dbReference type="SUPFAM" id="SSF48452">
    <property type="entry name" value="TPR-like"/>
    <property type="match status" value="1"/>
</dbReference>
<dbReference type="SMART" id="SM00666">
    <property type="entry name" value="PB1"/>
    <property type="match status" value="1"/>
</dbReference>
<dbReference type="Pfam" id="PF13181">
    <property type="entry name" value="TPR_8"/>
    <property type="match status" value="1"/>
</dbReference>